<keyword evidence="1 4" id="KW-0808">Transferase</keyword>
<dbReference type="AlphaFoldDB" id="A0A1J1DXI9"/>
<dbReference type="OrthoDB" id="9778896at2"/>
<dbReference type="Proteomes" id="UP000243197">
    <property type="component" value="Chromosome"/>
</dbReference>
<evidence type="ECO:0000256" key="2">
    <source>
        <dbReference type="ARBA" id="ARBA00022741"/>
    </source>
</evidence>
<accession>A0A1J1DXI9</accession>
<dbReference type="KEGG" id="ise:JBKA6_0532"/>
<dbReference type="InterPro" id="IPR016030">
    <property type="entry name" value="CblAdoTrfase-like"/>
</dbReference>
<organism evidence="6 7">
    <name type="scientific">Ichthyobacterium seriolicida</name>
    <dbReference type="NCBI Taxonomy" id="242600"/>
    <lineage>
        <taxon>Bacteria</taxon>
        <taxon>Pseudomonadati</taxon>
        <taxon>Bacteroidota</taxon>
        <taxon>Flavobacteriia</taxon>
        <taxon>Flavobacteriales</taxon>
        <taxon>Ichthyobacteriaceae</taxon>
        <taxon>Ichthyobacterium</taxon>
    </lineage>
</organism>
<feature type="domain" description="Cobalamin adenosyltransferase-like" evidence="5">
    <location>
        <begin position="3"/>
        <end position="160"/>
    </location>
</feature>
<dbReference type="PANTHER" id="PTHR12213">
    <property type="entry name" value="CORRINOID ADENOSYLTRANSFERASE"/>
    <property type="match status" value="1"/>
</dbReference>
<dbReference type="NCBIfam" id="TIGR00636">
    <property type="entry name" value="PduO_Nterm"/>
    <property type="match status" value="1"/>
</dbReference>
<dbReference type="UniPathway" id="UPA00148">
    <property type="reaction ID" value="UER00233"/>
</dbReference>
<proteinExistence type="inferred from homology"/>
<evidence type="ECO:0000259" key="5">
    <source>
        <dbReference type="Pfam" id="PF01923"/>
    </source>
</evidence>
<dbReference type="GO" id="GO:0008817">
    <property type="term" value="F:corrinoid adenosyltransferase activity"/>
    <property type="evidence" value="ECO:0007669"/>
    <property type="project" value="UniProtKB-UniRule"/>
</dbReference>
<evidence type="ECO:0000256" key="4">
    <source>
        <dbReference type="RuleBase" id="RU366026"/>
    </source>
</evidence>
<dbReference type="Pfam" id="PF01923">
    <property type="entry name" value="Cob_adeno_trans"/>
    <property type="match status" value="1"/>
</dbReference>
<dbReference type="SUPFAM" id="SSF89028">
    <property type="entry name" value="Cobalamin adenosyltransferase-like"/>
    <property type="match status" value="1"/>
</dbReference>
<keyword evidence="2 4" id="KW-0547">Nucleotide-binding</keyword>
<dbReference type="GO" id="GO:0005524">
    <property type="term" value="F:ATP binding"/>
    <property type="evidence" value="ECO:0007669"/>
    <property type="project" value="UniProtKB-UniRule"/>
</dbReference>
<evidence type="ECO:0000256" key="1">
    <source>
        <dbReference type="ARBA" id="ARBA00022679"/>
    </source>
</evidence>
<sequence length="171" mass="19653">MKIYTKRGDSGVTDLIGSERVSKSNLQIKCCGEIDELNAYLGLINSLHRNEVIVEIQHKLFVVGTMLATSLNKSFSCSLQEKDIIFLEREIDAISDELPSLRRFILPLGSVESSHYHIVRAICRRAERSIVLLDQDAKRYQIVLRYINRLSDLLFVLARKNANGREIFWEK</sequence>
<evidence type="ECO:0000313" key="6">
    <source>
        <dbReference type="EMBL" id="BAV94545.1"/>
    </source>
</evidence>
<comment type="similarity">
    <text evidence="4">Belongs to the Cob(I)alamin adenosyltransferase family.</text>
</comment>
<reference evidence="6 7" key="1">
    <citation type="submission" date="2014-03" db="EMBL/GenBank/DDBJ databases">
        <title>complete genome sequence of Flavobacteriaceae bacterium JBKA-6.</title>
        <authorList>
            <person name="Takano T."/>
            <person name="Nakamura Y."/>
            <person name="Takuma S."/>
            <person name="Yasuike M."/>
            <person name="Matsuyama T."/>
            <person name="Sakai T."/>
            <person name="Fujiwara A."/>
            <person name="Kimoto K."/>
            <person name="Fukuda Y."/>
            <person name="Kondo H."/>
            <person name="Hirono I."/>
            <person name="Nakayasu C."/>
        </authorList>
    </citation>
    <scope>NUCLEOTIDE SEQUENCE [LARGE SCALE GENOMIC DNA]</scope>
    <source>
        <strain evidence="6 7">JBKA-6</strain>
    </source>
</reference>
<protein>
    <recommendedName>
        <fullName evidence="4">Corrinoid adenosyltransferase</fullName>
        <ecNumber evidence="4">2.5.1.17</ecNumber>
    </recommendedName>
    <alternativeName>
        <fullName evidence="4">Cob(II)alamin adenosyltransferase</fullName>
    </alternativeName>
    <alternativeName>
        <fullName evidence="4">Cob(II)yrinic acid a,c-diamide adenosyltransferase</fullName>
    </alternativeName>
    <alternativeName>
        <fullName evidence="4">Cobinamide/cobalamin adenosyltransferase</fullName>
    </alternativeName>
</protein>
<dbReference type="InterPro" id="IPR029499">
    <property type="entry name" value="PduO-typ"/>
</dbReference>
<dbReference type="InterPro" id="IPR036451">
    <property type="entry name" value="CblAdoTrfase-like_sf"/>
</dbReference>
<name>A0A1J1DXI9_9FLAO</name>
<evidence type="ECO:0000256" key="3">
    <source>
        <dbReference type="ARBA" id="ARBA00022840"/>
    </source>
</evidence>
<keyword evidence="4" id="KW-0169">Cobalamin biosynthesis</keyword>
<dbReference type="Gene3D" id="1.20.1200.10">
    <property type="entry name" value="Cobalamin adenosyltransferase-like"/>
    <property type="match status" value="1"/>
</dbReference>
<comment type="catalytic activity">
    <reaction evidence="4">
        <text>2 cob(II)yrinate a,c diamide + reduced [electron-transfer flavoprotein] + 2 ATP = 2 adenosylcob(III)yrinate a,c-diamide + 2 triphosphate + oxidized [electron-transfer flavoprotein] + 3 H(+)</text>
        <dbReference type="Rhea" id="RHEA:11528"/>
        <dbReference type="Rhea" id="RHEA-COMP:10685"/>
        <dbReference type="Rhea" id="RHEA-COMP:10686"/>
        <dbReference type="ChEBI" id="CHEBI:15378"/>
        <dbReference type="ChEBI" id="CHEBI:18036"/>
        <dbReference type="ChEBI" id="CHEBI:30616"/>
        <dbReference type="ChEBI" id="CHEBI:57692"/>
        <dbReference type="ChEBI" id="CHEBI:58307"/>
        <dbReference type="ChEBI" id="CHEBI:58503"/>
        <dbReference type="ChEBI" id="CHEBI:58537"/>
        <dbReference type="EC" id="2.5.1.17"/>
    </reaction>
</comment>
<dbReference type="EMBL" id="AP014564">
    <property type="protein sequence ID" value="BAV94545.1"/>
    <property type="molecule type" value="Genomic_DNA"/>
</dbReference>
<comment type="catalytic activity">
    <reaction evidence="4">
        <text>2 cob(II)alamin + reduced [electron-transfer flavoprotein] + 2 ATP = 2 adenosylcob(III)alamin + 2 triphosphate + oxidized [electron-transfer flavoprotein] + 3 H(+)</text>
        <dbReference type="Rhea" id="RHEA:28671"/>
        <dbReference type="Rhea" id="RHEA-COMP:10685"/>
        <dbReference type="Rhea" id="RHEA-COMP:10686"/>
        <dbReference type="ChEBI" id="CHEBI:15378"/>
        <dbReference type="ChEBI" id="CHEBI:16304"/>
        <dbReference type="ChEBI" id="CHEBI:18036"/>
        <dbReference type="ChEBI" id="CHEBI:18408"/>
        <dbReference type="ChEBI" id="CHEBI:30616"/>
        <dbReference type="ChEBI" id="CHEBI:57692"/>
        <dbReference type="ChEBI" id="CHEBI:58307"/>
        <dbReference type="EC" id="2.5.1.17"/>
    </reaction>
</comment>
<dbReference type="GO" id="GO:0009236">
    <property type="term" value="P:cobalamin biosynthetic process"/>
    <property type="evidence" value="ECO:0007669"/>
    <property type="project" value="UniProtKB-UniRule"/>
</dbReference>
<gene>
    <name evidence="6" type="ORF">JBKA6_0532</name>
</gene>
<evidence type="ECO:0000313" key="7">
    <source>
        <dbReference type="Proteomes" id="UP000243197"/>
    </source>
</evidence>
<dbReference type="RefSeq" id="WP_096685623.1">
    <property type="nucleotide sequence ID" value="NZ_AP014564.1"/>
</dbReference>
<keyword evidence="7" id="KW-1185">Reference proteome</keyword>
<comment type="pathway">
    <text evidence="4">Cofactor biosynthesis; adenosylcobalamin biosynthesis; adenosylcobalamin from cob(II)yrinate a,c-diamide: step 2/7.</text>
</comment>
<dbReference type="EC" id="2.5.1.17" evidence="4"/>
<dbReference type="PANTHER" id="PTHR12213:SF0">
    <property type="entry name" value="CORRINOID ADENOSYLTRANSFERASE MMAB"/>
    <property type="match status" value="1"/>
</dbReference>
<keyword evidence="3 4" id="KW-0067">ATP-binding</keyword>